<evidence type="ECO:0000256" key="10">
    <source>
        <dbReference type="ARBA" id="ARBA00022982"/>
    </source>
</evidence>
<evidence type="ECO:0000256" key="13">
    <source>
        <dbReference type="ARBA" id="ARBA00023075"/>
    </source>
</evidence>
<gene>
    <name evidence="19" type="primary">ND4</name>
</gene>
<evidence type="ECO:0000256" key="15">
    <source>
        <dbReference type="ARBA" id="ARBA00023136"/>
    </source>
</evidence>
<feature type="domain" description="NADH:quinone oxidoreductase/Mrp antiporter transmembrane" evidence="18">
    <location>
        <begin position="104"/>
        <end position="374"/>
    </location>
</feature>
<keyword evidence="9" id="KW-1278">Translocase</keyword>
<organism evidence="19">
    <name type="scientific">Cacopsylla citrisuga</name>
    <dbReference type="NCBI Taxonomy" id="1535368"/>
    <lineage>
        <taxon>Eukaryota</taxon>
        <taxon>Metazoa</taxon>
        <taxon>Ecdysozoa</taxon>
        <taxon>Arthropoda</taxon>
        <taxon>Hexapoda</taxon>
        <taxon>Insecta</taxon>
        <taxon>Pterygota</taxon>
        <taxon>Neoptera</taxon>
        <taxon>Paraneoptera</taxon>
        <taxon>Hemiptera</taxon>
        <taxon>Sternorrhyncha</taxon>
        <taxon>Psylloidea</taxon>
        <taxon>Psyllidae</taxon>
        <taxon>Psyllinae</taxon>
        <taxon>Cacopsylla</taxon>
    </lineage>
</organism>
<feature type="transmembrane region" description="Helical" evidence="17">
    <location>
        <begin position="233"/>
        <end position="251"/>
    </location>
</feature>
<evidence type="ECO:0000256" key="6">
    <source>
        <dbReference type="ARBA" id="ARBA00022448"/>
    </source>
</evidence>
<keyword evidence="12 17" id="KW-0520">NAD</keyword>
<evidence type="ECO:0000256" key="17">
    <source>
        <dbReference type="RuleBase" id="RU003297"/>
    </source>
</evidence>
<dbReference type="RefSeq" id="YP_010026395.1">
    <property type="nucleotide sequence ID" value="NC_053749.1"/>
</dbReference>
<sequence>MSWFSLFSSVFNSYMLEILLGIFFVVVIKNWFLVSYSLVFFILYLFFCFVEEGEGLVKLIFMLLSLWLLIMMLLSVDQKLKSLDLLAIFIWLLGSLLIVFYVDTLIMFYMGFEMSVIPILLILFGWGYQPDRLEAGFYMLIYTVLFSLPLLLKIFYLEELGVGSGMLSFFMFMMAFLVKVPMVGLHLWLPRAHVEAPVFGSMILAGVMLKLGGYGVFKVSLIIGDFFFKNSKILIVGSILGGVILSGVCFVQSDLKLLIAYSSIVHMSIVLSGLLTMHFTGLIGAILMMVGHGFCSSGLFCVLGMTYTRTMTRSIIMNKGFISIIPICSFWWFMFCSSNLSFPPCLNLPGELFLFLSIIVYNKYLYMILGVFGILSSLYSVYLFSFSQQSFCWSFYSFKSFSLSESLLLFLHWVPLNIFILDLSFMSF</sequence>
<evidence type="ECO:0000256" key="9">
    <source>
        <dbReference type="ARBA" id="ARBA00022967"/>
    </source>
</evidence>
<dbReference type="GO" id="GO:0003954">
    <property type="term" value="F:NADH dehydrogenase activity"/>
    <property type="evidence" value="ECO:0007669"/>
    <property type="project" value="TreeGrafter"/>
</dbReference>
<keyword evidence="11 17" id="KW-1133">Transmembrane helix</keyword>
<feature type="transmembrane region" description="Helical" evidence="17">
    <location>
        <begin position="83"/>
        <end position="102"/>
    </location>
</feature>
<evidence type="ECO:0000256" key="4">
    <source>
        <dbReference type="ARBA" id="ARBA00012944"/>
    </source>
</evidence>
<comment type="similarity">
    <text evidence="3 17">Belongs to the complex I subunit 4 family.</text>
</comment>
<dbReference type="GO" id="GO:0008137">
    <property type="term" value="F:NADH dehydrogenase (ubiquinone) activity"/>
    <property type="evidence" value="ECO:0007669"/>
    <property type="project" value="UniProtKB-UniRule"/>
</dbReference>
<dbReference type="PRINTS" id="PR01437">
    <property type="entry name" value="NUOXDRDTASE4"/>
</dbReference>
<geneLocation type="mitochondrion" evidence="19"/>
<keyword evidence="15 17" id="KW-0472">Membrane</keyword>
<dbReference type="EMBL" id="MT990978">
    <property type="protein sequence ID" value="QOQ84941.1"/>
    <property type="molecule type" value="Genomic_DNA"/>
</dbReference>
<dbReference type="PANTHER" id="PTHR43507:SF20">
    <property type="entry name" value="NADH-UBIQUINONE OXIDOREDUCTASE CHAIN 4"/>
    <property type="match status" value="1"/>
</dbReference>
<feature type="transmembrane region" description="Helical" evidence="17">
    <location>
        <begin position="6"/>
        <end position="26"/>
    </location>
</feature>
<dbReference type="GeneID" id="63367670"/>
<dbReference type="Pfam" id="PF00361">
    <property type="entry name" value="Proton_antipo_M"/>
    <property type="match status" value="1"/>
</dbReference>
<evidence type="ECO:0000256" key="7">
    <source>
        <dbReference type="ARBA" id="ARBA00022660"/>
    </source>
</evidence>
<evidence type="ECO:0000313" key="19">
    <source>
        <dbReference type="EMBL" id="QOQ84941.1"/>
    </source>
</evidence>
<dbReference type="PANTHER" id="PTHR43507">
    <property type="entry name" value="NADH-UBIQUINONE OXIDOREDUCTASE CHAIN 4"/>
    <property type="match status" value="1"/>
</dbReference>
<reference evidence="19" key="1">
    <citation type="submission" date="2020-09" db="EMBL/GenBank/DDBJ databases">
        <authorList>
            <person name="Wang Y."/>
            <person name="Lu J."/>
        </authorList>
    </citation>
    <scope>NUCLEOTIDE SEQUENCE</scope>
</reference>
<feature type="transmembrane region" description="Helical" evidence="17">
    <location>
        <begin position="56"/>
        <end position="76"/>
    </location>
</feature>
<dbReference type="EC" id="7.1.1.2" evidence="4 17"/>
<feature type="transmembrane region" description="Helical" evidence="17">
    <location>
        <begin position="169"/>
        <end position="189"/>
    </location>
</feature>
<keyword evidence="8 17" id="KW-0812">Transmembrane</keyword>
<feature type="transmembrane region" description="Helical" evidence="17">
    <location>
        <begin position="320"/>
        <end position="344"/>
    </location>
</feature>
<keyword evidence="7 17" id="KW-0679">Respiratory chain</keyword>
<evidence type="ECO:0000256" key="12">
    <source>
        <dbReference type="ARBA" id="ARBA00023027"/>
    </source>
</evidence>
<feature type="transmembrane region" description="Helical" evidence="17">
    <location>
        <begin position="135"/>
        <end position="157"/>
    </location>
</feature>
<evidence type="ECO:0000256" key="16">
    <source>
        <dbReference type="ARBA" id="ARBA00049551"/>
    </source>
</evidence>
<keyword evidence="10 17" id="KW-0249">Electron transport</keyword>
<feature type="transmembrane region" description="Helical" evidence="17">
    <location>
        <begin position="258"/>
        <end position="279"/>
    </location>
</feature>
<accession>A0A7M1LA79</accession>
<evidence type="ECO:0000256" key="5">
    <source>
        <dbReference type="ARBA" id="ARBA00021006"/>
    </source>
</evidence>
<keyword evidence="6 17" id="KW-0813">Transport</keyword>
<comment type="function">
    <text evidence="1">Core subunit of the mitochondrial membrane respiratory chain NADH dehydrogenase (Complex I) that is believed to belong to the minimal assembly required for catalysis. Complex I functions in the transfer of electrons from NADH to the respiratory chain. The immediate electron acceptor for the enzyme is believed to be ubiquinone.</text>
</comment>
<proteinExistence type="inferred from homology"/>
<dbReference type="GO" id="GO:0031966">
    <property type="term" value="C:mitochondrial membrane"/>
    <property type="evidence" value="ECO:0007669"/>
    <property type="project" value="UniProtKB-SubCell"/>
</dbReference>
<evidence type="ECO:0000256" key="14">
    <source>
        <dbReference type="ARBA" id="ARBA00023128"/>
    </source>
</evidence>
<feature type="transmembrane region" description="Helical" evidence="17">
    <location>
        <begin position="364"/>
        <end position="386"/>
    </location>
</feature>
<evidence type="ECO:0000256" key="3">
    <source>
        <dbReference type="ARBA" id="ARBA00009025"/>
    </source>
</evidence>
<comment type="catalytic activity">
    <reaction evidence="16 17">
        <text>a ubiquinone + NADH + 5 H(+)(in) = a ubiquinol + NAD(+) + 4 H(+)(out)</text>
        <dbReference type="Rhea" id="RHEA:29091"/>
        <dbReference type="Rhea" id="RHEA-COMP:9565"/>
        <dbReference type="Rhea" id="RHEA-COMP:9566"/>
        <dbReference type="ChEBI" id="CHEBI:15378"/>
        <dbReference type="ChEBI" id="CHEBI:16389"/>
        <dbReference type="ChEBI" id="CHEBI:17976"/>
        <dbReference type="ChEBI" id="CHEBI:57540"/>
        <dbReference type="ChEBI" id="CHEBI:57945"/>
        <dbReference type="EC" id="7.1.1.2"/>
    </reaction>
</comment>
<evidence type="ECO:0000256" key="8">
    <source>
        <dbReference type="ARBA" id="ARBA00022692"/>
    </source>
</evidence>
<feature type="transmembrane region" description="Helical" evidence="17">
    <location>
        <begin position="196"/>
        <end position="217"/>
    </location>
</feature>
<dbReference type="InterPro" id="IPR003918">
    <property type="entry name" value="NADH_UbQ_OxRdtase"/>
</dbReference>
<feature type="transmembrane region" description="Helical" evidence="17">
    <location>
        <begin position="33"/>
        <end position="50"/>
    </location>
</feature>
<dbReference type="GO" id="GO:0015990">
    <property type="term" value="P:electron transport coupled proton transport"/>
    <property type="evidence" value="ECO:0007669"/>
    <property type="project" value="TreeGrafter"/>
</dbReference>
<dbReference type="GO" id="GO:0048039">
    <property type="term" value="F:ubiquinone binding"/>
    <property type="evidence" value="ECO:0007669"/>
    <property type="project" value="TreeGrafter"/>
</dbReference>
<comment type="subcellular location">
    <subcellularLocation>
        <location evidence="2 17">Mitochondrion membrane</location>
        <topology evidence="2 17">Multi-pass membrane protein</topology>
    </subcellularLocation>
</comment>
<evidence type="ECO:0000256" key="11">
    <source>
        <dbReference type="ARBA" id="ARBA00022989"/>
    </source>
</evidence>
<keyword evidence="13 17" id="KW-0830">Ubiquinone</keyword>
<dbReference type="InterPro" id="IPR001750">
    <property type="entry name" value="ND/Mrp_TM"/>
</dbReference>
<protein>
    <recommendedName>
        <fullName evidence="5 17">NADH-ubiquinone oxidoreductase chain 4</fullName>
        <ecNumber evidence="4 17">7.1.1.2</ecNumber>
    </recommendedName>
</protein>
<feature type="transmembrane region" description="Helical" evidence="17">
    <location>
        <begin position="407"/>
        <end position="426"/>
    </location>
</feature>
<comment type="function">
    <text evidence="17">Core subunit of the mitochondrial membrane respiratory chain NADH dehydrogenase (Complex I) which catalyzes electron transfer from NADH through the respiratory chain, using ubiquinone as an electron acceptor. Essential for the catalytic activity and assembly of complex I.</text>
</comment>
<dbReference type="CTD" id="4538"/>
<evidence type="ECO:0000259" key="18">
    <source>
        <dbReference type="Pfam" id="PF00361"/>
    </source>
</evidence>
<feature type="transmembrane region" description="Helical" evidence="17">
    <location>
        <begin position="108"/>
        <end position="128"/>
    </location>
</feature>
<dbReference type="AlphaFoldDB" id="A0A7M1LA79"/>
<evidence type="ECO:0000256" key="2">
    <source>
        <dbReference type="ARBA" id="ARBA00004225"/>
    </source>
</evidence>
<keyword evidence="14 17" id="KW-0496">Mitochondrion</keyword>
<name>A0A7M1LA79_9HEMI</name>
<feature type="transmembrane region" description="Helical" evidence="17">
    <location>
        <begin position="285"/>
        <end position="308"/>
    </location>
</feature>
<dbReference type="GO" id="GO:0042773">
    <property type="term" value="P:ATP synthesis coupled electron transport"/>
    <property type="evidence" value="ECO:0007669"/>
    <property type="project" value="InterPro"/>
</dbReference>
<evidence type="ECO:0000256" key="1">
    <source>
        <dbReference type="ARBA" id="ARBA00003257"/>
    </source>
</evidence>